<reference evidence="2" key="1">
    <citation type="journal article" date="2020" name="MBio">
        <title>Horizontal gene transfer to a defensive symbiont with a reduced genome amongst a multipartite beetle microbiome.</title>
        <authorList>
            <person name="Waterworth S.C."/>
            <person name="Florez L.V."/>
            <person name="Rees E.R."/>
            <person name="Hertweck C."/>
            <person name="Kaltenpoth M."/>
            <person name="Kwan J.C."/>
        </authorList>
    </citation>
    <scope>NUCLEOTIDE SEQUENCE [LARGE SCALE GENOMIC DNA]</scope>
</reference>
<name>A0A7V8FN24_9BURK</name>
<evidence type="ECO:0000313" key="1">
    <source>
        <dbReference type="EMBL" id="KAF1020572.1"/>
    </source>
</evidence>
<evidence type="ECO:0000313" key="2">
    <source>
        <dbReference type="Proteomes" id="UP000461670"/>
    </source>
</evidence>
<proteinExistence type="predicted"/>
<comment type="caution">
    <text evidence="1">The sequence shown here is derived from an EMBL/GenBank/DDBJ whole genome shotgun (WGS) entry which is preliminary data.</text>
</comment>
<gene>
    <name evidence="1" type="ORF">GAK30_02395</name>
</gene>
<dbReference type="AlphaFoldDB" id="A0A7V8FN24"/>
<accession>A0A7V8FN24</accession>
<organism evidence="1 2">
    <name type="scientific">Paracidovorax wautersii</name>
    <dbReference type="NCBI Taxonomy" id="1177982"/>
    <lineage>
        <taxon>Bacteria</taxon>
        <taxon>Pseudomonadati</taxon>
        <taxon>Pseudomonadota</taxon>
        <taxon>Betaproteobacteria</taxon>
        <taxon>Burkholderiales</taxon>
        <taxon>Comamonadaceae</taxon>
        <taxon>Paracidovorax</taxon>
    </lineage>
</organism>
<dbReference type="Proteomes" id="UP000461670">
    <property type="component" value="Unassembled WGS sequence"/>
</dbReference>
<protein>
    <submittedName>
        <fullName evidence="1">Uncharacterized protein</fullName>
    </submittedName>
</protein>
<dbReference type="EMBL" id="WNDQ01000033">
    <property type="protein sequence ID" value="KAF1020572.1"/>
    <property type="molecule type" value="Genomic_DNA"/>
</dbReference>
<sequence>MIALKVCDCPEGDYVRLKRPLWAKLFFSDRLLFQCTATGHRMLVRPQEIEEAIWRQRARHREFVDKLEHREV</sequence>